<organism evidence="3 4">
    <name type="scientific">Dissophora globulifera</name>
    <dbReference type="NCBI Taxonomy" id="979702"/>
    <lineage>
        <taxon>Eukaryota</taxon>
        <taxon>Fungi</taxon>
        <taxon>Fungi incertae sedis</taxon>
        <taxon>Mucoromycota</taxon>
        <taxon>Mortierellomycotina</taxon>
        <taxon>Mortierellomycetes</taxon>
        <taxon>Mortierellales</taxon>
        <taxon>Mortierellaceae</taxon>
        <taxon>Dissophora</taxon>
    </lineage>
</organism>
<reference evidence="3" key="1">
    <citation type="journal article" date="2020" name="Fungal Divers.">
        <title>Resolving the Mortierellaceae phylogeny through synthesis of multi-gene phylogenetics and phylogenomics.</title>
        <authorList>
            <person name="Vandepol N."/>
            <person name="Liber J."/>
            <person name="Desiro A."/>
            <person name="Na H."/>
            <person name="Kennedy M."/>
            <person name="Barry K."/>
            <person name="Grigoriev I.V."/>
            <person name="Miller A.N."/>
            <person name="O'Donnell K."/>
            <person name="Stajich J.E."/>
            <person name="Bonito G."/>
        </authorList>
    </citation>
    <scope>NUCLEOTIDE SEQUENCE</scope>
    <source>
        <strain evidence="3">REB-010B</strain>
    </source>
</reference>
<evidence type="ECO:0000256" key="1">
    <source>
        <dbReference type="PROSITE-ProRule" id="PRU00042"/>
    </source>
</evidence>
<dbReference type="EMBL" id="JAAAIP010000212">
    <property type="protein sequence ID" value="KAG0322436.1"/>
    <property type="molecule type" value="Genomic_DNA"/>
</dbReference>
<protein>
    <recommendedName>
        <fullName evidence="2">C2H2-type domain-containing protein</fullName>
    </recommendedName>
</protein>
<dbReference type="GO" id="GO:0008270">
    <property type="term" value="F:zinc ion binding"/>
    <property type="evidence" value="ECO:0007669"/>
    <property type="project" value="UniProtKB-KW"/>
</dbReference>
<name>A0A9P6RNG6_9FUNG</name>
<dbReference type="Proteomes" id="UP000738325">
    <property type="component" value="Unassembled WGS sequence"/>
</dbReference>
<keyword evidence="1" id="KW-0479">Metal-binding</keyword>
<keyword evidence="4" id="KW-1185">Reference proteome</keyword>
<feature type="domain" description="C2H2-type" evidence="2">
    <location>
        <begin position="3"/>
        <end position="31"/>
    </location>
</feature>
<sequence length="544" mass="60061">MANACTQCPETFVSASQLRAHNFEYHSKSITASIKQDGELRDIEIERIDGTFTCPTCAASYQSKSAAKRHFQRETCTQTDQEGPILDVVTVPRALAVPCLPISDPPKVPATLDHDFAVLNALQQVHKSEEEKQKLLLMMEAFDLAPFALKDSSGIEFNALTHPANLANVSTSDSERHRVAHIPRKRRLLDSGSRQCSPAAVPGLESLMPITPYAKALSTRKFIELSSDMCELVNRDWTLHPQLRYACAQVFAGSILMNTQNNQAIIANTVEGYGRTRTTDAHREPFVSKKGIPCPTSLPPPSGSRYEDVWPTTIHYNDGDRLVIGTQSCNILVTSSLRLDKDEPASVGGSTMSFLLSGLKDSQATKIFLDEYSVESALRLAIDRTVWCISDRNYHAQLRQLRSKFHDGSTYHLCRASGYLTRAHTLQPYSLFTLANHDASHSGDGHSAAALFHDMSKSILEKGQDAVLEYASVLRVKERCSDKGRIGKSVQGIIERFSSDRRPIPVIGNEHLNESLVELAQLLSTYIASANVSVAACIKQIFES</sequence>
<dbReference type="OrthoDB" id="2250876at2759"/>
<evidence type="ECO:0000313" key="3">
    <source>
        <dbReference type="EMBL" id="KAG0322436.1"/>
    </source>
</evidence>
<evidence type="ECO:0000313" key="4">
    <source>
        <dbReference type="Proteomes" id="UP000738325"/>
    </source>
</evidence>
<gene>
    <name evidence="3" type="ORF">BGZ99_003347</name>
</gene>
<dbReference type="AlphaFoldDB" id="A0A9P6RNG6"/>
<evidence type="ECO:0000259" key="2">
    <source>
        <dbReference type="PROSITE" id="PS50157"/>
    </source>
</evidence>
<dbReference type="Gene3D" id="3.30.160.60">
    <property type="entry name" value="Classic Zinc Finger"/>
    <property type="match status" value="1"/>
</dbReference>
<keyword evidence="1" id="KW-0862">Zinc</keyword>
<proteinExistence type="predicted"/>
<dbReference type="PROSITE" id="PS50157">
    <property type="entry name" value="ZINC_FINGER_C2H2_2"/>
    <property type="match status" value="1"/>
</dbReference>
<keyword evidence="1" id="KW-0863">Zinc-finger</keyword>
<accession>A0A9P6RNG6</accession>
<dbReference type="InterPro" id="IPR013087">
    <property type="entry name" value="Znf_C2H2_type"/>
</dbReference>
<comment type="caution">
    <text evidence="3">The sequence shown here is derived from an EMBL/GenBank/DDBJ whole genome shotgun (WGS) entry which is preliminary data.</text>
</comment>
<dbReference type="PROSITE" id="PS00028">
    <property type="entry name" value="ZINC_FINGER_C2H2_1"/>
    <property type="match status" value="1"/>
</dbReference>